<dbReference type="EMBL" id="JACENC010000271">
    <property type="protein sequence ID" value="MBA4454664.1"/>
    <property type="molecule type" value="Genomic_DNA"/>
</dbReference>
<evidence type="ECO:0000313" key="1">
    <source>
        <dbReference type="EMBL" id="MBA4454664.1"/>
    </source>
</evidence>
<name>A0AC60W573_9ARCH</name>
<evidence type="ECO:0000313" key="2">
    <source>
        <dbReference type="Proteomes" id="UP000526786"/>
    </source>
</evidence>
<sequence>MALRENHVNYSVSNEEIKKLSEQAQKYADKLNAVFDESHKVVIGQQDALQKILISIISDGHVLLESVPGLAKTLMVKTMAQIFNVDHVRIQFTPDLLPADILGTKIYKNASGSFVTQKGPIFHNFVLADEINRAPPKVQSALLEAMQERNVSIHGDTFELKKPFLVLATQNPIENEGTYKLPEAQVDRFALKILIDYPSKQEELEIIEKNSSTQENTVKSIISPEEILEIQKFNEKIYADKVITEYIADIVNATRNPKDYDLDLENMIEFGASPRASIWLMRTAKAHAMLNGRGFIIPEDIKAVAHEVLRHRIILTFEAEANGITSDKVIDFVLEKISPP</sequence>
<reference evidence="1 2" key="1">
    <citation type="journal article" date="2020" name="Appl. Environ. Microbiol.">
        <title>Genomic Characteristics of a Novel Species of Ammonia-Oxidizing Archaea from the Jiulong River Estuary.</title>
        <authorList>
            <person name="Zou D."/>
            <person name="Wan R."/>
            <person name="Han L."/>
            <person name="Xu M.N."/>
            <person name="Liu Y."/>
            <person name="Liu H."/>
            <person name="Kao S.J."/>
            <person name="Li M."/>
        </authorList>
    </citation>
    <scope>NUCLEOTIDE SEQUENCE [LARGE SCALE GENOMIC DNA]</scope>
    <source>
        <strain evidence="1">W2bin3</strain>
    </source>
</reference>
<organism evidence="1 2">
    <name type="scientific">Candidatus Nitrosomaritimum aestuariumsis</name>
    <dbReference type="NCBI Taxonomy" id="3342354"/>
    <lineage>
        <taxon>Archaea</taxon>
        <taxon>Nitrososphaerota</taxon>
        <taxon>Nitrososphaeria</taxon>
        <taxon>Nitrosopumilales</taxon>
        <taxon>Nitrosopumilaceae</taxon>
        <taxon>Candidatus Nitrosomaritimum</taxon>
    </lineage>
</organism>
<proteinExistence type="predicted"/>
<dbReference type="Proteomes" id="UP000526786">
    <property type="component" value="Unassembled WGS sequence"/>
</dbReference>
<protein>
    <submittedName>
        <fullName evidence="1">MoxR family ATPase</fullName>
    </submittedName>
</protein>
<accession>A0AC60W573</accession>
<gene>
    <name evidence="1" type="ORF">H2B05_06955</name>
</gene>
<comment type="caution">
    <text evidence="1">The sequence shown here is derived from an EMBL/GenBank/DDBJ whole genome shotgun (WGS) entry which is preliminary data.</text>
</comment>